<evidence type="ECO:0000313" key="2">
    <source>
        <dbReference type="EMBL" id="CAA9889312.1"/>
    </source>
</evidence>
<dbReference type="RefSeq" id="WP_174624331.1">
    <property type="nucleotide sequence ID" value="NZ_CADCXN010000001.1"/>
</dbReference>
<organism evidence="2 3">
    <name type="scientific">Candidatus Methylobacter favarea</name>
    <dbReference type="NCBI Taxonomy" id="2707345"/>
    <lineage>
        <taxon>Bacteria</taxon>
        <taxon>Pseudomonadati</taxon>
        <taxon>Pseudomonadota</taxon>
        <taxon>Gammaproteobacteria</taxon>
        <taxon>Methylococcales</taxon>
        <taxon>Methylococcaceae</taxon>
        <taxon>Methylobacter</taxon>
    </lineage>
</organism>
<dbReference type="InterPro" id="IPR036736">
    <property type="entry name" value="ACP-like_sf"/>
</dbReference>
<dbReference type="AlphaFoldDB" id="A0A8S0XDZ1"/>
<evidence type="ECO:0000259" key="1">
    <source>
        <dbReference type="PROSITE" id="PS50075"/>
    </source>
</evidence>
<comment type="caution">
    <text evidence="2">The sequence shown here is derived from an EMBL/GenBank/DDBJ whole genome shotgun (WGS) entry which is preliminary data.</text>
</comment>
<reference evidence="2 3" key="1">
    <citation type="submission" date="2020-02" db="EMBL/GenBank/DDBJ databases">
        <authorList>
            <person name="Hogendoorn C."/>
        </authorList>
    </citation>
    <scope>NUCLEOTIDE SEQUENCE [LARGE SCALE GENOMIC DNA]</scope>
    <source>
        <strain evidence="2">METHB21</strain>
    </source>
</reference>
<feature type="domain" description="Carrier" evidence="1">
    <location>
        <begin position="1"/>
        <end position="82"/>
    </location>
</feature>
<proteinExistence type="predicted"/>
<sequence length="85" mass="9256">MSVQHQVISILTEVLQLNSGIVSTMTLDTHLLGAIPEFDSMAVVSILTALEDHYGFLVEDDEIDAGIFETIGTLITFVEKKSSES</sequence>
<dbReference type="Gene3D" id="1.10.1200.10">
    <property type="entry name" value="ACP-like"/>
    <property type="match status" value="1"/>
</dbReference>
<gene>
    <name evidence="2" type="ORF">METHB2_10152</name>
</gene>
<dbReference type="Proteomes" id="UP000494216">
    <property type="component" value="Unassembled WGS sequence"/>
</dbReference>
<evidence type="ECO:0000313" key="3">
    <source>
        <dbReference type="Proteomes" id="UP000494216"/>
    </source>
</evidence>
<accession>A0A8S0XDZ1</accession>
<dbReference type="InterPro" id="IPR009081">
    <property type="entry name" value="PP-bd_ACP"/>
</dbReference>
<keyword evidence="3" id="KW-1185">Reference proteome</keyword>
<dbReference type="PROSITE" id="PS50075">
    <property type="entry name" value="CARRIER"/>
    <property type="match status" value="1"/>
</dbReference>
<protein>
    <recommendedName>
        <fullName evidence="1">Carrier domain-containing protein</fullName>
    </recommendedName>
</protein>
<dbReference type="EMBL" id="CADCXN010000001">
    <property type="protein sequence ID" value="CAA9889312.1"/>
    <property type="molecule type" value="Genomic_DNA"/>
</dbReference>
<dbReference type="SUPFAM" id="SSF47336">
    <property type="entry name" value="ACP-like"/>
    <property type="match status" value="1"/>
</dbReference>
<name>A0A8S0XDZ1_9GAMM</name>